<dbReference type="GO" id="GO:0034198">
    <property type="term" value="P:cellular response to amino acid starvation"/>
    <property type="evidence" value="ECO:0007669"/>
    <property type="project" value="TreeGrafter"/>
</dbReference>
<proteinExistence type="predicted"/>
<dbReference type="SUPFAM" id="SSF69318">
    <property type="entry name" value="Integrin alpha N-terminal domain"/>
    <property type="match status" value="1"/>
</dbReference>
<gene>
    <name evidence="1" type="ORF">g.11304</name>
</gene>
<dbReference type="GO" id="GO:0030027">
    <property type="term" value="C:lamellipodium"/>
    <property type="evidence" value="ECO:0007669"/>
    <property type="project" value="TreeGrafter"/>
</dbReference>
<organism evidence="1">
    <name type="scientific">Cuerna arida</name>
    <dbReference type="NCBI Taxonomy" id="1464854"/>
    <lineage>
        <taxon>Eukaryota</taxon>
        <taxon>Metazoa</taxon>
        <taxon>Ecdysozoa</taxon>
        <taxon>Arthropoda</taxon>
        <taxon>Hexapoda</taxon>
        <taxon>Insecta</taxon>
        <taxon>Pterygota</taxon>
        <taxon>Neoptera</taxon>
        <taxon>Paraneoptera</taxon>
        <taxon>Hemiptera</taxon>
        <taxon>Auchenorrhyncha</taxon>
        <taxon>Membracoidea</taxon>
        <taxon>Cicadellidae</taxon>
        <taxon>Cicadellinae</taxon>
        <taxon>Proconiini</taxon>
        <taxon>Cuerna</taxon>
    </lineage>
</organism>
<dbReference type="GO" id="GO:0015629">
    <property type="term" value="C:actin cytoskeleton"/>
    <property type="evidence" value="ECO:0007669"/>
    <property type="project" value="InterPro"/>
</dbReference>
<dbReference type="InterPro" id="IPR029982">
    <property type="entry name" value="Kptn"/>
</dbReference>
<dbReference type="GO" id="GO:0051015">
    <property type="term" value="F:actin filament binding"/>
    <property type="evidence" value="ECO:0007669"/>
    <property type="project" value="TreeGrafter"/>
</dbReference>
<dbReference type="EMBL" id="GECZ01014316">
    <property type="protein sequence ID" value="JAS55453.1"/>
    <property type="molecule type" value="Transcribed_RNA"/>
</dbReference>
<accession>A0A1B6FZH7</accession>
<dbReference type="GO" id="GO:0007015">
    <property type="term" value="P:actin filament organization"/>
    <property type="evidence" value="ECO:0007669"/>
    <property type="project" value="InterPro"/>
</dbReference>
<sequence>MNNFSEAHYFMLPTQGNVYSLAILNLCSGINKFIIASLKKKIIVFEYSETTDGALKPNVKEISCSYIPSGAEIIAVDAFNKSDTYDDFQIGLAIAKVNTDGGQETYLNIYSEQDLDSNNKLNIDNIAQNCSMVELSFVPYHLTHTLIWRRLECSVNKEIVWLLSGSDNKIHLFVEDRQSHSYMETDITEQLPEFTVLPSVGLWIDIRYTHNFTRRVSVVGCECGTLQMSLVNVETNSIIFNQFSILDGPITQVKLFSLTPKDIHPPNVFKSLGVKERDCNPDPLKNDLHLIVCSALVPTAVYMNIQEQGFMERQILDESDLYDVNLCACVADINFDGFHEILLGTFGKKILIYTWNGDKWMLSGQRNTANSVHSVHYVDVTNDGVNELLIQTPSGVHILQHCPGRVHNVFLSRLKDDDAGREISAEIDIAEAFLVDDVSLEESQECSPDIAEPPIHLQAGDAVDMMAVGELSPEASVVNEPLLDTIEVQKPLSDLDVIHKPLSDMDDYPCEEAFEQTEN</sequence>
<dbReference type="InterPro" id="IPR028994">
    <property type="entry name" value="Integrin_alpha_N"/>
</dbReference>
<evidence type="ECO:0000313" key="1">
    <source>
        <dbReference type="EMBL" id="JAS55453.1"/>
    </source>
</evidence>
<protein>
    <submittedName>
        <fullName evidence="1">Uncharacterized protein</fullName>
    </submittedName>
</protein>
<dbReference type="PANTHER" id="PTHR15435:SF2">
    <property type="entry name" value="KICSTOR COMPLEX PROTEIN KAPTIN"/>
    <property type="match status" value="1"/>
</dbReference>
<name>A0A1B6FZH7_9HEMI</name>
<dbReference type="PANTHER" id="PTHR15435">
    <property type="entry name" value="KICSTOR COMPLEX PROTEIN KAPTIN"/>
    <property type="match status" value="1"/>
</dbReference>
<dbReference type="AlphaFoldDB" id="A0A1B6FZH7"/>
<dbReference type="GO" id="GO:1904262">
    <property type="term" value="P:negative regulation of TORC1 signaling"/>
    <property type="evidence" value="ECO:0007669"/>
    <property type="project" value="TreeGrafter"/>
</dbReference>
<reference evidence="1" key="1">
    <citation type="submission" date="2015-11" db="EMBL/GenBank/DDBJ databases">
        <title>De novo transcriptome assembly of four potential Pierce s Disease insect vectors from Arizona vineyards.</title>
        <authorList>
            <person name="Tassone E.E."/>
        </authorList>
    </citation>
    <scope>NUCLEOTIDE SEQUENCE</scope>
</reference>